<dbReference type="PANTHER" id="PTHR23502:SF132">
    <property type="entry name" value="POLYAMINE TRANSPORTER 2-RELATED"/>
    <property type="match status" value="1"/>
</dbReference>
<feature type="transmembrane region" description="Helical" evidence="8">
    <location>
        <begin position="213"/>
        <end position="241"/>
    </location>
</feature>
<feature type="transmembrane region" description="Helical" evidence="8">
    <location>
        <begin position="12"/>
        <end position="35"/>
    </location>
</feature>
<evidence type="ECO:0000313" key="11">
    <source>
        <dbReference type="Proteomes" id="UP000708298"/>
    </source>
</evidence>
<evidence type="ECO:0000256" key="7">
    <source>
        <dbReference type="ARBA" id="ARBA00023136"/>
    </source>
</evidence>
<dbReference type="Proteomes" id="UP000708298">
    <property type="component" value="Unassembled WGS sequence"/>
</dbReference>
<dbReference type="AlphaFoldDB" id="A0A963YMU1"/>
<keyword evidence="8" id="KW-0997">Cell inner membrane</keyword>
<dbReference type="GO" id="GO:0042910">
    <property type="term" value="F:xenobiotic transmembrane transporter activity"/>
    <property type="evidence" value="ECO:0007669"/>
    <property type="project" value="InterPro"/>
</dbReference>
<evidence type="ECO:0000256" key="3">
    <source>
        <dbReference type="ARBA" id="ARBA00022448"/>
    </source>
</evidence>
<name>A0A963YMU1_9PROT</name>
<gene>
    <name evidence="10" type="ORF">ASILVAE211_00965</name>
</gene>
<feature type="transmembrane region" description="Helical" evidence="8">
    <location>
        <begin position="165"/>
        <end position="183"/>
    </location>
</feature>
<keyword evidence="11" id="KW-1185">Reference proteome</keyword>
<keyword evidence="3 8" id="KW-0813">Transport</keyword>
<feature type="transmembrane region" description="Helical" evidence="8">
    <location>
        <begin position="104"/>
        <end position="121"/>
    </location>
</feature>
<dbReference type="EMBL" id="JAESVB010000001">
    <property type="protein sequence ID" value="MCB8873733.1"/>
    <property type="molecule type" value="Genomic_DNA"/>
</dbReference>
<evidence type="ECO:0000256" key="5">
    <source>
        <dbReference type="ARBA" id="ARBA00022692"/>
    </source>
</evidence>
<feature type="transmembrane region" description="Helical" evidence="8">
    <location>
        <begin position="247"/>
        <end position="266"/>
    </location>
</feature>
<feature type="domain" description="Major facilitator superfamily (MFS) profile" evidence="9">
    <location>
        <begin position="9"/>
        <end position="400"/>
    </location>
</feature>
<feature type="transmembrane region" description="Helical" evidence="8">
    <location>
        <begin position="305"/>
        <end position="328"/>
    </location>
</feature>
<evidence type="ECO:0000313" key="10">
    <source>
        <dbReference type="EMBL" id="MCB8873733.1"/>
    </source>
</evidence>
<keyword evidence="5 8" id="KW-0812">Transmembrane</keyword>
<dbReference type="Gene3D" id="1.20.1720.10">
    <property type="entry name" value="Multidrug resistance protein D"/>
    <property type="match status" value="1"/>
</dbReference>
<keyword evidence="4" id="KW-1003">Cell membrane</keyword>
<keyword evidence="7 8" id="KW-0472">Membrane</keyword>
<sequence length="400" mass="42377">MTGSALYRRAVVLGLTIAVGAFAIDMYIPGFAAIARQLHTDAGTVQLSMTSFFVALALGQVIYGPVSDTFGRKRPTYVGLVIFIIASVGAAFAPSIQLLILSRFFQGLGAAATAVIPMAVVRDEYTGPDAARLLSLAMLALSVSPILAPVMGGLVVQYLSWRVNFLFLILIAALVIVMVWRMLPETLPPERRVSGRLLSILGTYVRLLRQRIFILPVLIAGCAQSLLFAFISGSPFVFVTLHHLAPTLYGALFAVHAMVLIGFSQFNAPMMRRFGARSLMGFATAASALAGLLLAVLVFSGMSLLWPFIALTITLFLCLAFIMGPAFLTAMEPFGATAGAAAALAVGMEFTMSSITTALMSVISDGTARPMVGCIAAVACCGFAIWCAFMKLVPAPARLS</sequence>
<dbReference type="Pfam" id="PF07690">
    <property type="entry name" value="MFS_1"/>
    <property type="match status" value="1"/>
</dbReference>
<dbReference type="RefSeq" id="WP_227319416.1">
    <property type="nucleotide sequence ID" value="NZ_JAESVB010000001.1"/>
</dbReference>
<comment type="subcellular location">
    <subcellularLocation>
        <location evidence="8">Cell inner membrane</location>
        <topology evidence="8">Multi-pass membrane protein</topology>
    </subcellularLocation>
    <subcellularLocation>
        <location evidence="1">Cell membrane</location>
        <topology evidence="1">Multi-pass membrane protein</topology>
    </subcellularLocation>
</comment>
<feature type="transmembrane region" description="Helical" evidence="8">
    <location>
        <begin position="370"/>
        <end position="393"/>
    </location>
</feature>
<dbReference type="GO" id="GO:0005886">
    <property type="term" value="C:plasma membrane"/>
    <property type="evidence" value="ECO:0007669"/>
    <property type="project" value="UniProtKB-SubCell"/>
</dbReference>
<comment type="caution">
    <text evidence="10">The sequence shown here is derived from an EMBL/GenBank/DDBJ whole genome shotgun (WGS) entry which is preliminary data.</text>
</comment>
<feature type="transmembrane region" description="Helical" evidence="8">
    <location>
        <begin position="47"/>
        <end position="66"/>
    </location>
</feature>
<evidence type="ECO:0000256" key="6">
    <source>
        <dbReference type="ARBA" id="ARBA00022989"/>
    </source>
</evidence>
<evidence type="ECO:0000256" key="2">
    <source>
        <dbReference type="ARBA" id="ARBA00006236"/>
    </source>
</evidence>
<comment type="similarity">
    <text evidence="2 8">Belongs to the major facilitator superfamily. Bcr/CmlA family.</text>
</comment>
<evidence type="ECO:0000256" key="8">
    <source>
        <dbReference type="RuleBase" id="RU365088"/>
    </source>
</evidence>
<dbReference type="PANTHER" id="PTHR23502">
    <property type="entry name" value="MAJOR FACILITATOR SUPERFAMILY"/>
    <property type="match status" value="1"/>
</dbReference>
<protein>
    <recommendedName>
        <fullName evidence="8">Bcr/CflA family efflux transporter</fullName>
    </recommendedName>
</protein>
<dbReference type="InterPro" id="IPR036259">
    <property type="entry name" value="MFS_trans_sf"/>
</dbReference>
<reference evidence="10" key="1">
    <citation type="journal article" date="2021" name="Microorganisms">
        <title>Acidisoma silvae sp. nov. and Acidisomacellulosilytica sp. nov., Two Acidophilic Bacteria Isolated from Decaying Wood, Hydrolyzing Cellulose and Producing Poly-3-hydroxybutyrate.</title>
        <authorList>
            <person name="Mieszkin S."/>
            <person name="Pouder E."/>
            <person name="Uroz S."/>
            <person name="Simon-Colin C."/>
            <person name="Alain K."/>
        </authorList>
    </citation>
    <scope>NUCLEOTIDE SEQUENCE</scope>
    <source>
        <strain evidence="10">HW T2.11</strain>
    </source>
</reference>
<dbReference type="PROSITE" id="PS50850">
    <property type="entry name" value="MFS"/>
    <property type="match status" value="1"/>
</dbReference>
<dbReference type="InterPro" id="IPR020846">
    <property type="entry name" value="MFS_dom"/>
</dbReference>
<feature type="transmembrane region" description="Helical" evidence="8">
    <location>
        <begin position="78"/>
        <end position="98"/>
    </location>
</feature>
<proteinExistence type="inferred from homology"/>
<evidence type="ECO:0000256" key="4">
    <source>
        <dbReference type="ARBA" id="ARBA00022475"/>
    </source>
</evidence>
<evidence type="ECO:0000256" key="1">
    <source>
        <dbReference type="ARBA" id="ARBA00004651"/>
    </source>
</evidence>
<dbReference type="NCBIfam" id="TIGR00710">
    <property type="entry name" value="efflux_Bcr_CflA"/>
    <property type="match status" value="1"/>
</dbReference>
<dbReference type="SUPFAM" id="SSF103473">
    <property type="entry name" value="MFS general substrate transporter"/>
    <property type="match status" value="1"/>
</dbReference>
<dbReference type="InterPro" id="IPR004812">
    <property type="entry name" value="Efflux_drug-R_Bcr/CmlA"/>
</dbReference>
<feature type="transmembrane region" description="Helical" evidence="8">
    <location>
        <begin position="340"/>
        <end position="364"/>
    </location>
</feature>
<accession>A0A963YMU1</accession>
<organism evidence="10 11">
    <name type="scientific">Acidisoma silvae</name>
    <dbReference type="NCBI Taxonomy" id="2802396"/>
    <lineage>
        <taxon>Bacteria</taxon>
        <taxon>Pseudomonadati</taxon>
        <taxon>Pseudomonadota</taxon>
        <taxon>Alphaproteobacteria</taxon>
        <taxon>Acetobacterales</taxon>
        <taxon>Acidocellaceae</taxon>
        <taxon>Acidisoma</taxon>
    </lineage>
</organism>
<feature type="transmembrane region" description="Helical" evidence="8">
    <location>
        <begin position="278"/>
        <end position="299"/>
    </location>
</feature>
<feature type="transmembrane region" description="Helical" evidence="8">
    <location>
        <begin position="133"/>
        <end position="159"/>
    </location>
</feature>
<dbReference type="CDD" id="cd17320">
    <property type="entry name" value="MFS_MdfA_MDR_like"/>
    <property type="match status" value="1"/>
</dbReference>
<evidence type="ECO:0000259" key="9">
    <source>
        <dbReference type="PROSITE" id="PS50850"/>
    </source>
</evidence>
<dbReference type="GO" id="GO:1990961">
    <property type="term" value="P:xenobiotic detoxification by transmembrane export across the plasma membrane"/>
    <property type="evidence" value="ECO:0007669"/>
    <property type="project" value="InterPro"/>
</dbReference>
<keyword evidence="6 8" id="KW-1133">Transmembrane helix</keyword>
<dbReference type="InterPro" id="IPR011701">
    <property type="entry name" value="MFS"/>
</dbReference>
<reference evidence="10" key="2">
    <citation type="submission" date="2021-01" db="EMBL/GenBank/DDBJ databases">
        <authorList>
            <person name="Mieszkin S."/>
            <person name="Pouder E."/>
            <person name="Alain K."/>
        </authorList>
    </citation>
    <scope>NUCLEOTIDE SEQUENCE</scope>
    <source>
        <strain evidence="10">HW T2.11</strain>
    </source>
</reference>